<protein>
    <submittedName>
        <fullName evidence="5">Aryl-phospho-beta-D-glucosidase BglC (GH1 family)</fullName>
    </submittedName>
</protein>
<dbReference type="AlphaFoldDB" id="A0A3D9KZT9"/>
<evidence type="ECO:0000313" key="5">
    <source>
        <dbReference type="EMBL" id="RED94097.1"/>
    </source>
</evidence>
<keyword evidence="2 3" id="KW-0326">Glycosidase</keyword>
<comment type="caution">
    <text evidence="5">The sequence shown here is derived from an EMBL/GenBank/DDBJ whole genome shotgun (WGS) entry which is preliminary data.</text>
</comment>
<dbReference type="OrthoDB" id="9800955at2"/>
<feature type="domain" description="Glycoside hydrolase family 5" evidence="4">
    <location>
        <begin position="33"/>
        <end position="299"/>
    </location>
</feature>
<evidence type="ECO:0000256" key="1">
    <source>
        <dbReference type="ARBA" id="ARBA00022801"/>
    </source>
</evidence>
<evidence type="ECO:0000256" key="3">
    <source>
        <dbReference type="RuleBase" id="RU361153"/>
    </source>
</evidence>
<dbReference type="Proteomes" id="UP000256779">
    <property type="component" value="Unassembled WGS sequence"/>
</dbReference>
<dbReference type="Pfam" id="PF00150">
    <property type="entry name" value="Cellulase"/>
    <property type="match status" value="1"/>
</dbReference>
<dbReference type="PANTHER" id="PTHR34142">
    <property type="entry name" value="ENDO-BETA-1,4-GLUCANASE A"/>
    <property type="match status" value="1"/>
</dbReference>
<dbReference type="RefSeq" id="WP_115869698.1">
    <property type="nucleotide sequence ID" value="NZ_QREG01000022.1"/>
</dbReference>
<evidence type="ECO:0000256" key="2">
    <source>
        <dbReference type="ARBA" id="ARBA00023295"/>
    </source>
</evidence>
<keyword evidence="1 3" id="KW-0378">Hydrolase</keyword>
<reference evidence="5 6" key="1">
    <citation type="submission" date="2018-07" db="EMBL/GenBank/DDBJ databases">
        <title>Genomic Encyclopedia of Type Strains, Phase IV (KMG-IV): sequencing the most valuable type-strain genomes for metagenomic binning, comparative biology and taxonomic classification.</title>
        <authorList>
            <person name="Goeker M."/>
        </authorList>
    </citation>
    <scope>NUCLEOTIDE SEQUENCE [LARGE SCALE GENOMIC DNA]</scope>
    <source>
        <strain evidence="5 6">DSM 4134</strain>
    </source>
</reference>
<comment type="similarity">
    <text evidence="3">Belongs to the glycosyl hydrolase 5 (cellulase A) family.</text>
</comment>
<keyword evidence="6" id="KW-1185">Reference proteome</keyword>
<proteinExistence type="inferred from homology"/>
<dbReference type="PANTHER" id="PTHR34142:SF1">
    <property type="entry name" value="GLYCOSIDE HYDROLASE FAMILY 5 DOMAIN-CONTAINING PROTEIN"/>
    <property type="match status" value="1"/>
</dbReference>
<dbReference type="GO" id="GO:0009251">
    <property type="term" value="P:glucan catabolic process"/>
    <property type="evidence" value="ECO:0007669"/>
    <property type="project" value="TreeGrafter"/>
</dbReference>
<dbReference type="InterPro" id="IPR017853">
    <property type="entry name" value="GH"/>
</dbReference>
<dbReference type="InterPro" id="IPR001547">
    <property type="entry name" value="Glyco_hydro_5"/>
</dbReference>
<gene>
    <name evidence="5" type="ORF">C7460_12238</name>
</gene>
<name>A0A3D9KZT9_MARFU</name>
<evidence type="ECO:0000313" key="6">
    <source>
        <dbReference type="Proteomes" id="UP000256779"/>
    </source>
</evidence>
<dbReference type="SUPFAM" id="SSF51445">
    <property type="entry name" value="(Trans)glycosidases"/>
    <property type="match status" value="1"/>
</dbReference>
<dbReference type="EMBL" id="QREG01000022">
    <property type="protein sequence ID" value="RED94097.1"/>
    <property type="molecule type" value="Genomic_DNA"/>
</dbReference>
<organism evidence="5 6">
    <name type="scientific">Marinoscillum furvescens DSM 4134</name>
    <dbReference type="NCBI Taxonomy" id="1122208"/>
    <lineage>
        <taxon>Bacteria</taxon>
        <taxon>Pseudomonadati</taxon>
        <taxon>Bacteroidota</taxon>
        <taxon>Cytophagia</taxon>
        <taxon>Cytophagales</taxon>
        <taxon>Reichenbachiellaceae</taxon>
        <taxon>Marinoscillum</taxon>
    </lineage>
</organism>
<sequence length="334" mass="38237">MKYTLFVWIIASIGSICSYGQLSRLSISGNQFVDESGQTVVLRGVSTSDPDKLEKEGHWDAGYFDEIKRWGANVVRFPVHPRAWQARGAEAYLQLLDEGVRLCTERSLYVIIDWHSIGNLQSELFFKPGYETTRKETFTFWQTIAQRYGDNPTVAFYELFNEPTTNGGKLGIANWEGWKALNEEMITIIRSHGATGIPLVAGFNWAYDLTAAYENPIDRQGIGYVSHPYPQKRPQPWENAWTEDWGLIKEKYPVILTEIGFSLANEKGAHIPVISDETYGEAITTYCDEREISYVAWVFDPLWSPMLFSDWDYTPTTQGAFFKRHFESYSPSKP</sequence>
<accession>A0A3D9KZT9</accession>
<evidence type="ECO:0000259" key="4">
    <source>
        <dbReference type="Pfam" id="PF00150"/>
    </source>
</evidence>
<dbReference type="Gene3D" id="3.20.20.80">
    <property type="entry name" value="Glycosidases"/>
    <property type="match status" value="1"/>
</dbReference>
<dbReference type="GO" id="GO:0004553">
    <property type="term" value="F:hydrolase activity, hydrolyzing O-glycosyl compounds"/>
    <property type="evidence" value="ECO:0007669"/>
    <property type="project" value="InterPro"/>
</dbReference>